<accession>A0A4V3D2G6</accession>
<dbReference type="Pfam" id="PF09411">
    <property type="entry name" value="PagL"/>
    <property type="match status" value="1"/>
</dbReference>
<evidence type="ECO:0000313" key="1">
    <source>
        <dbReference type="EMBL" id="TDQ18787.1"/>
    </source>
</evidence>
<reference evidence="1 2" key="1">
    <citation type="submission" date="2019-03" db="EMBL/GenBank/DDBJ databases">
        <title>Genomic Encyclopedia of Type Strains, Phase III (KMG-III): the genomes of soil and plant-associated and newly described type strains.</title>
        <authorList>
            <person name="Whitman W."/>
        </authorList>
    </citation>
    <scope>NUCLEOTIDE SEQUENCE [LARGE SCALE GENOMIC DNA]</scope>
    <source>
        <strain evidence="1 2">CECT 8446</strain>
    </source>
</reference>
<dbReference type="InterPro" id="IPR011250">
    <property type="entry name" value="OMP/PagP_B-barrel"/>
</dbReference>
<dbReference type="Proteomes" id="UP000294535">
    <property type="component" value="Unassembled WGS sequence"/>
</dbReference>
<dbReference type="AlphaFoldDB" id="A0A4V3D2G6"/>
<name>A0A4V3D2G6_9BACT</name>
<protein>
    <submittedName>
        <fullName evidence="1">Lipid A 3-O-deacylase PagL</fullName>
    </submittedName>
</protein>
<dbReference type="EMBL" id="SNYF01000005">
    <property type="protein sequence ID" value="TDQ18787.1"/>
    <property type="molecule type" value="Genomic_DNA"/>
</dbReference>
<evidence type="ECO:0000313" key="2">
    <source>
        <dbReference type="Proteomes" id="UP000294535"/>
    </source>
</evidence>
<gene>
    <name evidence="1" type="ORF">DFQ04_0595</name>
</gene>
<proteinExistence type="predicted"/>
<keyword evidence="2" id="KW-1185">Reference proteome</keyword>
<sequence>MTLSTFTSKRFGFKVYPLLMGLAFIFSFSSFAQSEFQKSFNFSLESGPLLSNGTDWGNEIKDLVKYRAVDFQLAWRKNTKTIYNSLYRYPTFGIGYNSSILYEKEIGRPMAIYGFFEIPFSRPNQNKLNFGYFSQMGLGFNLKPFDPDLNPNNLYIGSYLNCYAYLGGYAKYAIHERVDIRASFGLKHFSNGSIKKPNSGINLFPLKVGVSIKLGEIKPIPYDRFEIPSKELKKYWNFSLYTGMKSYEINDPSYFRGGVGVNYLFEPAYKYRLGLGLDFFWAQGMDQRIPGNEYGFKDQTSLAVVGSWEWQLTEKLYVPIGLGVYLYRNELNQEFTGYYERIGARYRFDNNMFAGLQIKAHKAKADFFEFTVGYTIQSGEK</sequence>
<dbReference type="InterPro" id="IPR018550">
    <property type="entry name" value="Lipid-A_deacylase-rel"/>
</dbReference>
<dbReference type="Gene3D" id="2.40.160.20">
    <property type="match status" value="1"/>
</dbReference>
<comment type="caution">
    <text evidence="1">The sequence shown here is derived from an EMBL/GenBank/DDBJ whole genome shotgun (WGS) entry which is preliminary data.</text>
</comment>
<organism evidence="1 2">
    <name type="scientific">Algoriphagus boseongensis</name>
    <dbReference type="NCBI Taxonomy" id="1442587"/>
    <lineage>
        <taxon>Bacteria</taxon>
        <taxon>Pseudomonadati</taxon>
        <taxon>Bacteroidota</taxon>
        <taxon>Cytophagia</taxon>
        <taxon>Cytophagales</taxon>
        <taxon>Cyclobacteriaceae</taxon>
        <taxon>Algoriphagus</taxon>
    </lineage>
</organism>
<dbReference type="SUPFAM" id="SSF56925">
    <property type="entry name" value="OMPA-like"/>
    <property type="match status" value="1"/>
</dbReference>